<protein>
    <recommendedName>
        <fullName evidence="6 15">Phosphoenolpyruvate synthase</fullName>
        <shortName evidence="15">PEP synthase</shortName>
        <ecNumber evidence="5 15">2.7.9.2</ecNumber>
    </recommendedName>
    <alternativeName>
        <fullName evidence="13 15">Pyruvate, water dikinase</fullName>
    </alternativeName>
</protein>
<dbReference type="EC" id="2.7.9.2" evidence="5 15"/>
<keyword evidence="11 15" id="KW-0067">ATP-binding</keyword>
<dbReference type="InterPro" id="IPR018274">
    <property type="entry name" value="PEP_util_AS"/>
</dbReference>
<evidence type="ECO:0000256" key="13">
    <source>
        <dbReference type="ARBA" id="ARBA00033470"/>
    </source>
</evidence>
<dbReference type="InterPro" id="IPR006319">
    <property type="entry name" value="PEP_synth"/>
</dbReference>
<dbReference type="InterPro" id="IPR036637">
    <property type="entry name" value="Phosphohistidine_dom_sf"/>
</dbReference>
<comment type="similarity">
    <text evidence="4 15">Belongs to the PEP-utilizing enzyme family.</text>
</comment>
<dbReference type="SUPFAM" id="SSF52009">
    <property type="entry name" value="Phosphohistidine domain"/>
    <property type="match status" value="1"/>
</dbReference>
<keyword evidence="7 15" id="KW-0808">Transferase</keyword>
<dbReference type="InterPro" id="IPR013815">
    <property type="entry name" value="ATP_grasp_subdomain_1"/>
</dbReference>
<evidence type="ECO:0000256" key="5">
    <source>
        <dbReference type="ARBA" id="ARBA00011996"/>
    </source>
</evidence>
<evidence type="ECO:0000256" key="8">
    <source>
        <dbReference type="ARBA" id="ARBA00022723"/>
    </source>
</evidence>
<dbReference type="PANTHER" id="PTHR43030">
    <property type="entry name" value="PHOSPHOENOLPYRUVATE SYNTHASE"/>
    <property type="match status" value="1"/>
</dbReference>
<dbReference type="SUPFAM" id="SSF56059">
    <property type="entry name" value="Glutathione synthetase ATP-binding domain-like"/>
    <property type="match status" value="1"/>
</dbReference>
<evidence type="ECO:0000256" key="3">
    <source>
        <dbReference type="ARBA" id="ARBA00004742"/>
    </source>
</evidence>
<keyword evidence="8 15" id="KW-0479">Metal-binding</keyword>
<dbReference type="Gene3D" id="3.30.470.20">
    <property type="entry name" value="ATP-grasp fold, B domain"/>
    <property type="match status" value="1"/>
</dbReference>
<comment type="cofactor">
    <cofactor evidence="1 15">
        <name>Mg(2+)</name>
        <dbReference type="ChEBI" id="CHEBI:18420"/>
    </cofactor>
</comment>
<dbReference type="PIRSF" id="PIRSF000854">
    <property type="entry name" value="PEP_synthase"/>
    <property type="match status" value="1"/>
</dbReference>
<dbReference type="NCBIfam" id="TIGR01418">
    <property type="entry name" value="PEP_synth"/>
    <property type="match status" value="1"/>
</dbReference>
<dbReference type="GO" id="GO:0046872">
    <property type="term" value="F:metal ion binding"/>
    <property type="evidence" value="ECO:0007669"/>
    <property type="project" value="UniProtKB-KW"/>
</dbReference>
<evidence type="ECO:0000313" key="20">
    <source>
        <dbReference type="Proteomes" id="UP000178771"/>
    </source>
</evidence>
<evidence type="ECO:0000256" key="10">
    <source>
        <dbReference type="ARBA" id="ARBA00022777"/>
    </source>
</evidence>
<dbReference type="EMBL" id="MEVH01000003">
    <property type="protein sequence ID" value="OGC52319.1"/>
    <property type="molecule type" value="Genomic_DNA"/>
</dbReference>
<dbReference type="UniPathway" id="UPA00138"/>
<accession>A0A1F4V556</accession>
<dbReference type="InterPro" id="IPR008279">
    <property type="entry name" value="PEP-util_enz_mobile_dom"/>
</dbReference>
<keyword evidence="12 15" id="KW-0460">Magnesium</keyword>
<evidence type="ECO:0000256" key="15">
    <source>
        <dbReference type="PIRNR" id="PIRNR000854"/>
    </source>
</evidence>
<reference evidence="19 20" key="1">
    <citation type="journal article" date="2016" name="Nat. Commun.">
        <title>Thousands of microbial genomes shed light on interconnected biogeochemical processes in an aquifer system.</title>
        <authorList>
            <person name="Anantharaman K."/>
            <person name="Brown C.T."/>
            <person name="Hug L.A."/>
            <person name="Sharon I."/>
            <person name="Castelle C.J."/>
            <person name="Probst A.J."/>
            <person name="Thomas B.C."/>
            <person name="Singh A."/>
            <person name="Wilkins M.J."/>
            <person name="Karaoz U."/>
            <person name="Brodie E.L."/>
            <person name="Williams K.H."/>
            <person name="Hubbard S.S."/>
            <person name="Banfield J.F."/>
        </authorList>
    </citation>
    <scope>NUCLEOTIDE SEQUENCE [LARGE SCALE GENOMIC DNA]</scope>
</reference>
<evidence type="ECO:0000259" key="16">
    <source>
        <dbReference type="Pfam" id="PF00391"/>
    </source>
</evidence>
<dbReference type="SUPFAM" id="SSF51621">
    <property type="entry name" value="Phosphoenolpyruvate/pyruvate domain"/>
    <property type="match status" value="1"/>
</dbReference>
<dbReference type="GO" id="GO:0008986">
    <property type="term" value="F:pyruvate, water dikinase activity"/>
    <property type="evidence" value="ECO:0007669"/>
    <property type="project" value="UniProtKB-EC"/>
</dbReference>
<name>A0A1F4V556_UNCKA</name>
<dbReference type="Gene3D" id="3.50.30.10">
    <property type="entry name" value="Phosphohistidine domain"/>
    <property type="match status" value="1"/>
</dbReference>
<evidence type="ECO:0000256" key="7">
    <source>
        <dbReference type="ARBA" id="ARBA00022679"/>
    </source>
</evidence>
<dbReference type="GO" id="GO:0006094">
    <property type="term" value="P:gluconeogenesis"/>
    <property type="evidence" value="ECO:0007669"/>
    <property type="project" value="UniProtKB-UniPathway"/>
</dbReference>
<dbReference type="InterPro" id="IPR000121">
    <property type="entry name" value="PEP_util_C"/>
</dbReference>
<proteinExistence type="inferred from homology"/>
<comment type="caution">
    <text evidence="19">The sequence shown here is derived from an EMBL/GenBank/DDBJ whole genome shotgun (WGS) entry which is preliminary data.</text>
</comment>
<dbReference type="Pfam" id="PF00391">
    <property type="entry name" value="PEP-utilizers"/>
    <property type="match status" value="1"/>
</dbReference>
<comment type="pathway">
    <text evidence="3 15">Carbohydrate biosynthesis; gluconeogenesis.</text>
</comment>
<comment type="catalytic activity">
    <reaction evidence="14 15">
        <text>pyruvate + ATP + H2O = phosphoenolpyruvate + AMP + phosphate + 2 H(+)</text>
        <dbReference type="Rhea" id="RHEA:11364"/>
        <dbReference type="ChEBI" id="CHEBI:15361"/>
        <dbReference type="ChEBI" id="CHEBI:15377"/>
        <dbReference type="ChEBI" id="CHEBI:15378"/>
        <dbReference type="ChEBI" id="CHEBI:30616"/>
        <dbReference type="ChEBI" id="CHEBI:43474"/>
        <dbReference type="ChEBI" id="CHEBI:58702"/>
        <dbReference type="ChEBI" id="CHEBI:456215"/>
        <dbReference type="EC" id="2.7.9.2"/>
    </reaction>
</comment>
<keyword evidence="9 15" id="KW-0547">Nucleotide-binding</keyword>
<dbReference type="GO" id="GO:0005524">
    <property type="term" value="F:ATP binding"/>
    <property type="evidence" value="ECO:0007669"/>
    <property type="project" value="UniProtKB-KW"/>
</dbReference>
<evidence type="ECO:0000256" key="6">
    <source>
        <dbReference type="ARBA" id="ARBA00021623"/>
    </source>
</evidence>
<evidence type="ECO:0000256" key="4">
    <source>
        <dbReference type="ARBA" id="ARBA00007837"/>
    </source>
</evidence>
<dbReference type="Proteomes" id="UP000178771">
    <property type="component" value="Unassembled WGS sequence"/>
</dbReference>
<gene>
    <name evidence="19" type="ORF">A2982_01930</name>
</gene>
<evidence type="ECO:0000259" key="18">
    <source>
        <dbReference type="Pfam" id="PF02896"/>
    </source>
</evidence>
<dbReference type="NCBIfam" id="NF005057">
    <property type="entry name" value="PRK06464.1"/>
    <property type="match status" value="1"/>
</dbReference>
<dbReference type="PROSITE" id="PS00370">
    <property type="entry name" value="PEP_ENZYMES_PHOS_SITE"/>
    <property type="match status" value="1"/>
</dbReference>
<dbReference type="Pfam" id="PF01326">
    <property type="entry name" value="PPDK_N"/>
    <property type="match status" value="1"/>
</dbReference>
<evidence type="ECO:0000256" key="2">
    <source>
        <dbReference type="ARBA" id="ARBA00002988"/>
    </source>
</evidence>
<evidence type="ECO:0000256" key="1">
    <source>
        <dbReference type="ARBA" id="ARBA00001946"/>
    </source>
</evidence>
<feature type="domain" description="Pyruvate phosphate dikinase AMP/ATP-binding" evidence="17">
    <location>
        <begin position="22"/>
        <end position="323"/>
    </location>
</feature>
<organism evidence="19 20">
    <name type="scientific">candidate division WWE3 bacterium RIFCSPLOWO2_01_FULL_39_13</name>
    <dbReference type="NCBI Taxonomy" id="1802624"/>
    <lineage>
        <taxon>Bacteria</taxon>
        <taxon>Katanobacteria</taxon>
    </lineage>
</organism>
<evidence type="ECO:0000259" key="17">
    <source>
        <dbReference type="Pfam" id="PF01326"/>
    </source>
</evidence>
<evidence type="ECO:0000256" key="12">
    <source>
        <dbReference type="ARBA" id="ARBA00022842"/>
    </source>
</evidence>
<feature type="domain" description="PEP-utilising enzyme C-terminal" evidence="18">
    <location>
        <begin position="460"/>
        <end position="752"/>
    </location>
</feature>
<keyword evidence="19" id="KW-0670">Pyruvate</keyword>
<dbReference type="Gene3D" id="3.30.1490.20">
    <property type="entry name" value="ATP-grasp fold, A domain"/>
    <property type="match status" value="1"/>
</dbReference>
<dbReference type="PANTHER" id="PTHR43030:SF1">
    <property type="entry name" value="PHOSPHOENOLPYRUVATE SYNTHASE"/>
    <property type="match status" value="1"/>
</dbReference>
<feature type="domain" description="PEP-utilising enzyme mobile" evidence="16">
    <location>
        <begin position="369"/>
        <end position="438"/>
    </location>
</feature>
<dbReference type="InterPro" id="IPR040442">
    <property type="entry name" value="Pyrv_kinase-like_dom_sf"/>
</dbReference>
<keyword evidence="10 15" id="KW-0418">Kinase</keyword>
<evidence type="ECO:0000256" key="14">
    <source>
        <dbReference type="ARBA" id="ARBA00047700"/>
    </source>
</evidence>
<evidence type="ECO:0000256" key="9">
    <source>
        <dbReference type="ARBA" id="ARBA00022741"/>
    </source>
</evidence>
<evidence type="ECO:0000313" key="19">
    <source>
        <dbReference type="EMBL" id="OGC52319.1"/>
    </source>
</evidence>
<dbReference type="InterPro" id="IPR015813">
    <property type="entry name" value="Pyrv/PenolPyrv_kinase-like_dom"/>
</dbReference>
<comment type="function">
    <text evidence="2 15">Catalyzes the phosphorylation of pyruvate to phosphoenolpyruvate.</text>
</comment>
<dbReference type="Pfam" id="PF02896">
    <property type="entry name" value="PEP-utilizers_C"/>
    <property type="match status" value="1"/>
</dbReference>
<dbReference type="AlphaFoldDB" id="A0A1F4V556"/>
<sequence length="760" mass="84761">MPERKKPYTLHFSEISRKDLPTAGGKGANLGEMFQAKIPVPEGFVVTAQAYFNFLDSTDLREKIQDELKGLDVENSKKLQSTAKNIQEAIIKEKMPEEISKQIKSSYHNLCGNTDKPVAVRSSATAEDLPEASFAGQQETYLNTLGWRDVVKKTHKCWASLFGARAIYYRKQQGFDHFKVGIAVPVQLMIQSEVSGIMFTANPLTNNSDEISIEAAYGLGQTVVSGELTPDQYIISKSGLKILERYIVAQTWQLTRKGRSKISRDYQKKQKLSDKLITELASIGKRIEDHYGGKPQDIEWGLYRGKLYIVQTRPITTLGKKSEIQSVVAIGEIVPLKDILFEGMGASPGYASGKVRIIHLAKDINKVMQGEVLVTEMTNPDFVPAMRRASAIVTDEGGVTSHAAIVSRELGIPAIVGTEIATSMLKTGEIITINGYTGKVYSGDYTEQLKTAKPEQDFSEYRNAKTATKVYVNLGEPDLADKTADMGVDGVGLLRAEFMIAAIGKHPRKFIEEKKQKQFITKLAEGMEVFAKAFDPRPVIYRATDFKTNEYRSLKGGEKYEDEENNPLIGFRGVSRYIADAEVFKMEIDAIKIVRNKMGYKNLHLMLPFVRTVQELVEVKKLLSEYELTRKGSFELYLMVEIPSNVILLEDFIEAGIDGISIGSNDLTMLILGADRDNEKIAHIYDERNPAVLWALEKAITTAKKHNVKASICGQAPSRYPDLTRKLVKWGITSVSVSPDVAYLTRKIVSESEFEVATKK</sequence>
<evidence type="ECO:0000256" key="11">
    <source>
        <dbReference type="ARBA" id="ARBA00022840"/>
    </source>
</evidence>
<dbReference type="FunFam" id="3.30.1490.20:FF:000010">
    <property type="entry name" value="Phosphoenolpyruvate synthase"/>
    <property type="match status" value="1"/>
</dbReference>
<dbReference type="Gene3D" id="3.20.20.60">
    <property type="entry name" value="Phosphoenolpyruvate-binding domains"/>
    <property type="match status" value="1"/>
</dbReference>
<dbReference type="STRING" id="1802624.A2982_01930"/>
<dbReference type="PRINTS" id="PR01736">
    <property type="entry name" value="PHPHTRNFRASE"/>
</dbReference>
<dbReference type="InterPro" id="IPR002192">
    <property type="entry name" value="PPDK_AMP/ATP-bd"/>
</dbReference>